<dbReference type="InterPro" id="IPR029058">
    <property type="entry name" value="AB_hydrolase_fold"/>
</dbReference>
<reference evidence="7" key="1">
    <citation type="journal article" date="2016" name="Sci. Rep.">
        <title>Molecular characterization of firefly nuptial gifts: a multi-omics approach sheds light on postcopulatory sexual selection.</title>
        <authorList>
            <person name="Al-Wathiqui N."/>
            <person name="Fallon T.R."/>
            <person name="South A."/>
            <person name="Weng J.K."/>
            <person name="Lewis S.M."/>
        </authorList>
    </citation>
    <scope>NUCLEOTIDE SEQUENCE</scope>
</reference>
<dbReference type="OrthoDB" id="199913at2759"/>
<evidence type="ECO:0000256" key="2">
    <source>
        <dbReference type="ARBA" id="ARBA00010701"/>
    </source>
</evidence>
<reference evidence="8 9" key="2">
    <citation type="journal article" date="2018" name="Elife">
        <title>Firefly genomes illuminate parallel origins of bioluminescence in beetles.</title>
        <authorList>
            <person name="Fallon T.R."/>
            <person name="Lower S.E."/>
            <person name="Chang C.H."/>
            <person name="Bessho-Uehara M."/>
            <person name="Martin G.J."/>
            <person name="Bewick A.J."/>
            <person name="Behringer M."/>
            <person name="Debat H.J."/>
            <person name="Wong I."/>
            <person name="Day J.C."/>
            <person name="Suvorov A."/>
            <person name="Silva C.J."/>
            <person name="Stanger-Hall K.F."/>
            <person name="Hall D.W."/>
            <person name="Schmitz R.J."/>
            <person name="Nelson D.R."/>
            <person name="Lewis S.M."/>
            <person name="Shigenobu S."/>
            <person name="Bybee S.M."/>
            <person name="Larracuente A.M."/>
            <person name="Oba Y."/>
            <person name="Weng J.K."/>
        </authorList>
    </citation>
    <scope>NUCLEOTIDE SEQUENCE [LARGE SCALE GENOMIC DNA]</scope>
    <source>
        <strain evidence="8">1611_PpyrPB1</strain>
        <tissue evidence="8">Whole body</tissue>
    </source>
</reference>
<dbReference type="GO" id="GO:0017171">
    <property type="term" value="F:serine hydrolase activity"/>
    <property type="evidence" value="ECO:0007669"/>
    <property type="project" value="TreeGrafter"/>
</dbReference>
<keyword evidence="3" id="KW-0964">Secreted</keyword>
<evidence type="ECO:0000256" key="4">
    <source>
        <dbReference type="RuleBase" id="RU004262"/>
    </source>
</evidence>
<dbReference type="Pfam" id="PF00151">
    <property type="entry name" value="Lipase"/>
    <property type="match status" value="1"/>
</dbReference>
<proteinExistence type="inferred from homology"/>
<protein>
    <recommendedName>
        <fullName evidence="6">Lipase domain-containing protein</fullName>
    </recommendedName>
</protein>
<dbReference type="InParanoid" id="A0A1Y1KBH7"/>
<dbReference type="InterPro" id="IPR033906">
    <property type="entry name" value="Lipase_N"/>
</dbReference>
<evidence type="ECO:0000256" key="3">
    <source>
        <dbReference type="ARBA" id="ARBA00022525"/>
    </source>
</evidence>
<comment type="similarity">
    <text evidence="2 4">Belongs to the AB hydrolase superfamily. Lipase family.</text>
</comment>
<organism evidence="7">
    <name type="scientific">Photinus pyralis</name>
    <name type="common">Common eastern firefly</name>
    <name type="synonym">Lampyris pyralis</name>
    <dbReference type="NCBI Taxonomy" id="7054"/>
    <lineage>
        <taxon>Eukaryota</taxon>
        <taxon>Metazoa</taxon>
        <taxon>Ecdysozoa</taxon>
        <taxon>Arthropoda</taxon>
        <taxon>Hexapoda</taxon>
        <taxon>Insecta</taxon>
        <taxon>Pterygota</taxon>
        <taxon>Neoptera</taxon>
        <taxon>Endopterygota</taxon>
        <taxon>Coleoptera</taxon>
        <taxon>Polyphaga</taxon>
        <taxon>Elateriformia</taxon>
        <taxon>Elateroidea</taxon>
        <taxon>Lampyridae</taxon>
        <taxon>Lampyrinae</taxon>
        <taxon>Photinus</taxon>
    </lineage>
</organism>
<dbReference type="InterPro" id="IPR013818">
    <property type="entry name" value="Lipase"/>
</dbReference>
<keyword evidence="5" id="KW-0732">Signal</keyword>
<feature type="domain" description="Lipase" evidence="6">
    <location>
        <begin position="50"/>
        <end position="293"/>
    </location>
</feature>
<dbReference type="EMBL" id="VVIM01000005">
    <property type="protein sequence ID" value="KAB0800007.1"/>
    <property type="molecule type" value="Genomic_DNA"/>
</dbReference>
<dbReference type="PANTHER" id="PTHR11610:SF173">
    <property type="entry name" value="LIPASE DOMAIN-CONTAINING PROTEIN-RELATED"/>
    <property type="match status" value="1"/>
</dbReference>
<comment type="subcellular location">
    <subcellularLocation>
        <location evidence="1">Secreted</location>
    </subcellularLocation>
</comment>
<dbReference type="Gene3D" id="3.40.50.1820">
    <property type="entry name" value="alpha/beta hydrolase"/>
    <property type="match status" value="1"/>
</dbReference>
<dbReference type="PANTHER" id="PTHR11610">
    <property type="entry name" value="LIPASE"/>
    <property type="match status" value="1"/>
</dbReference>
<evidence type="ECO:0000313" key="8">
    <source>
        <dbReference type="EMBL" id="KAB0800007.1"/>
    </source>
</evidence>
<evidence type="ECO:0000313" key="7">
    <source>
        <dbReference type="EMBL" id="JAV57510.1"/>
    </source>
</evidence>
<sequence>MTPILLVLCLIFQCGSAFMDIPVRDLPDAIRDEFVKIFMQTLNFFHTCNSSDTQEVQYLLYNGKHLKQPVVLDPKAPAEVDQEKPTVFIIHGWLSSPNSSSFPMIRDAYLTKHDYNVIMVDWAKTTQTAYTHAYCALPIIAKQVAQLLCLLDANYNIPLEMIHLVGHSLGGQMSGLIGQNTKEFCQKPVDRITALDPAGPLFLGLPESNRLDSSDANFVQVIHTNGGVFGYLLSCGDVDFFVNCGLFQPGCISIDIKKLLDSLVSDVTCSHSRSQQYMAESIYADNFVGYSCKLCPVACVSEVHKPKTTMMGEYSPRNAKDRYLVTTASSPPFAQKCNSYTYGICL</sequence>
<gene>
    <name evidence="8" type="ORF">PPYR_07887</name>
</gene>
<dbReference type="FunCoup" id="A0A1Y1KBH7">
    <property type="interactions" value="49"/>
</dbReference>
<dbReference type="CDD" id="cd00707">
    <property type="entry name" value="Pancreat_lipase_like"/>
    <property type="match status" value="1"/>
</dbReference>
<evidence type="ECO:0000313" key="9">
    <source>
        <dbReference type="Proteomes" id="UP000327044"/>
    </source>
</evidence>
<dbReference type="AlphaFoldDB" id="A0A1Y1KBH7"/>
<dbReference type="GO" id="GO:0016298">
    <property type="term" value="F:lipase activity"/>
    <property type="evidence" value="ECO:0007669"/>
    <property type="project" value="InterPro"/>
</dbReference>
<evidence type="ECO:0000256" key="1">
    <source>
        <dbReference type="ARBA" id="ARBA00004613"/>
    </source>
</evidence>
<dbReference type="PRINTS" id="PR00821">
    <property type="entry name" value="TAGLIPASE"/>
</dbReference>
<feature type="chain" id="PRO_5033289512" description="Lipase domain-containing protein" evidence="5">
    <location>
        <begin position="18"/>
        <end position="346"/>
    </location>
</feature>
<evidence type="ECO:0000259" key="6">
    <source>
        <dbReference type="Pfam" id="PF00151"/>
    </source>
</evidence>
<reference evidence="8" key="3">
    <citation type="submission" date="2019-08" db="EMBL/GenBank/DDBJ databases">
        <authorList>
            <consortium name="Photinus pyralis genome working group"/>
            <person name="Fallon T.R."/>
            <person name="Sander Lower S.E."/>
            <person name="Weng J.-K."/>
        </authorList>
    </citation>
    <scope>NUCLEOTIDE SEQUENCE</scope>
    <source>
        <strain evidence="8">1611_PpyrPB1</strain>
        <tissue evidence="8">Whole body</tissue>
    </source>
</reference>
<keyword evidence="9" id="KW-1185">Reference proteome</keyword>
<dbReference type="InterPro" id="IPR000734">
    <property type="entry name" value="TAG_lipase"/>
</dbReference>
<dbReference type="SUPFAM" id="SSF53474">
    <property type="entry name" value="alpha/beta-Hydrolases"/>
    <property type="match status" value="1"/>
</dbReference>
<dbReference type="GO" id="GO:0005615">
    <property type="term" value="C:extracellular space"/>
    <property type="evidence" value="ECO:0007669"/>
    <property type="project" value="TreeGrafter"/>
</dbReference>
<dbReference type="GO" id="GO:0016042">
    <property type="term" value="P:lipid catabolic process"/>
    <property type="evidence" value="ECO:0007669"/>
    <property type="project" value="TreeGrafter"/>
</dbReference>
<name>A0A1Y1KBH7_PHOPY</name>
<evidence type="ECO:0000256" key="5">
    <source>
        <dbReference type="SAM" id="SignalP"/>
    </source>
</evidence>
<dbReference type="EMBL" id="GEZM01089397">
    <property type="protein sequence ID" value="JAV57510.1"/>
    <property type="molecule type" value="Transcribed_RNA"/>
</dbReference>
<dbReference type="Proteomes" id="UP000327044">
    <property type="component" value="Unassembled WGS sequence"/>
</dbReference>
<feature type="signal peptide" evidence="5">
    <location>
        <begin position="1"/>
        <end position="17"/>
    </location>
</feature>
<accession>A0A1Y1KBH7</accession>